<proteinExistence type="predicted"/>
<dbReference type="AlphaFoldDB" id="B0TE61"/>
<sequence length="46" mass="5586">MPAAWPPLFLFVIGQVLFYKTPLFLRSRYCQYFSQQKSVVILYYYV</sequence>
<dbReference type="KEGG" id="hmo:HM1_1686"/>
<evidence type="ECO:0000313" key="2">
    <source>
        <dbReference type="Proteomes" id="UP000008550"/>
    </source>
</evidence>
<keyword evidence="2" id="KW-1185">Reference proteome</keyword>
<dbReference type="HOGENOM" id="CLU_3184459_0_0_9"/>
<accession>B0TE61</accession>
<dbReference type="EMBL" id="CP000930">
    <property type="protein sequence ID" value="ABZ84256.1"/>
    <property type="molecule type" value="Genomic_DNA"/>
</dbReference>
<reference evidence="1 2" key="1">
    <citation type="journal article" date="2008" name="J. Bacteriol.">
        <title>The genome of Heliobacterium modesticaldum, a phototrophic representative of the Firmicutes containing the simplest photosynthetic apparatus.</title>
        <authorList>
            <person name="Sattley W.M."/>
            <person name="Madigan M.T."/>
            <person name="Swingley W.D."/>
            <person name="Cheung P.C."/>
            <person name="Clocksin K.M."/>
            <person name="Conrad A.L."/>
            <person name="Dejesa L.C."/>
            <person name="Honchak B.M."/>
            <person name="Jung D.O."/>
            <person name="Karbach L.E."/>
            <person name="Kurdoglu A."/>
            <person name="Lahiri S."/>
            <person name="Mastrian S.D."/>
            <person name="Page L.E."/>
            <person name="Taylor H.L."/>
            <person name="Wang Z.T."/>
            <person name="Raymond J."/>
            <person name="Chen M."/>
            <person name="Blankenship R.E."/>
            <person name="Touchman J.W."/>
        </authorList>
    </citation>
    <scope>NUCLEOTIDE SEQUENCE [LARGE SCALE GENOMIC DNA]</scope>
    <source>
        <strain evidence="2">ATCC 51547 / Ice1</strain>
    </source>
</reference>
<protein>
    <submittedName>
        <fullName evidence="1">Uncharacterized protein</fullName>
    </submittedName>
</protein>
<name>B0TE61_HELMI</name>
<organism evidence="1 2">
    <name type="scientific">Heliobacterium modesticaldum (strain ATCC 51547 / Ice1)</name>
    <dbReference type="NCBI Taxonomy" id="498761"/>
    <lineage>
        <taxon>Bacteria</taxon>
        <taxon>Bacillati</taxon>
        <taxon>Bacillota</taxon>
        <taxon>Clostridia</taxon>
        <taxon>Eubacteriales</taxon>
        <taxon>Heliobacteriaceae</taxon>
        <taxon>Heliomicrobium</taxon>
    </lineage>
</organism>
<dbReference type="Proteomes" id="UP000008550">
    <property type="component" value="Chromosome"/>
</dbReference>
<dbReference type="STRING" id="498761.HM1_1686"/>
<gene>
    <name evidence="1" type="ORF">HM1_1686</name>
</gene>
<evidence type="ECO:0000313" key="1">
    <source>
        <dbReference type="EMBL" id="ABZ84256.1"/>
    </source>
</evidence>